<evidence type="ECO:0000313" key="2">
    <source>
        <dbReference type="Proteomes" id="UP000799755"/>
    </source>
</evidence>
<sequence>MMRLRKTIYKVPHNGPLPVSLFALCASLEDVLNEDIFGSVSFLKRDRGVGNDTSNELDSNRTLLRQTWKVGIAYNTFRIVDHPRIVVARLREMLAHWGLYICLVDETRQNSSCQIFGLNFVDDDVGSLILEDVWGTERGWFRKLNFGDFERYQGYPEIEMHFALEEFIFEAQMFLRSATEFTGGKYNLLFMNCQHFAAHFFAHLQNHNWCDSRRLDADFQLEDMARRIKCASLAPLWRNTCFTCHL</sequence>
<dbReference type="Proteomes" id="UP000799755">
    <property type="component" value="Unassembled WGS sequence"/>
</dbReference>
<gene>
    <name evidence="1" type="ORF">BDR25DRAFT_27386</name>
</gene>
<accession>A0ACB6QWM4</accession>
<name>A0ACB6QWM4_9PLEO</name>
<keyword evidence="2" id="KW-1185">Reference proteome</keyword>
<protein>
    <submittedName>
        <fullName evidence="1">Uncharacterized protein</fullName>
    </submittedName>
</protein>
<evidence type="ECO:0000313" key="1">
    <source>
        <dbReference type="EMBL" id="KAF2471454.1"/>
    </source>
</evidence>
<organism evidence="1 2">
    <name type="scientific">Lindgomyces ingoldianus</name>
    <dbReference type="NCBI Taxonomy" id="673940"/>
    <lineage>
        <taxon>Eukaryota</taxon>
        <taxon>Fungi</taxon>
        <taxon>Dikarya</taxon>
        <taxon>Ascomycota</taxon>
        <taxon>Pezizomycotina</taxon>
        <taxon>Dothideomycetes</taxon>
        <taxon>Pleosporomycetidae</taxon>
        <taxon>Pleosporales</taxon>
        <taxon>Lindgomycetaceae</taxon>
        <taxon>Lindgomyces</taxon>
    </lineage>
</organism>
<dbReference type="EMBL" id="MU003505">
    <property type="protein sequence ID" value="KAF2471454.1"/>
    <property type="molecule type" value="Genomic_DNA"/>
</dbReference>
<reference evidence="1" key="1">
    <citation type="journal article" date="2020" name="Stud. Mycol.">
        <title>101 Dothideomycetes genomes: a test case for predicting lifestyles and emergence of pathogens.</title>
        <authorList>
            <person name="Haridas S."/>
            <person name="Albert R."/>
            <person name="Binder M."/>
            <person name="Bloem J."/>
            <person name="Labutti K."/>
            <person name="Salamov A."/>
            <person name="Andreopoulos B."/>
            <person name="Baker S."/>
            <person name="Barry K."/>
            <person name="Bills G."/>
            <person name="Bluhm B."/>
            <person name="Cannon C."/>
            <person name="Castanera R."/>
            <person name="Culley D."/>
            <person name="Daum C."/>
            <person name="Ezra D."/>
            <person name="Gonzalez J."/>
            <person name="Henrissat B."/>
            <person name="Kuo A."/>
            <person name="Liang C."/>
            <person name="Lipzen A."/>
            <person name="Lutzoni F."/>
            <person name="Magnuson J."/>
            <person name="Mondo S."/>
            <person name="Nolan M."/>
            <person name="Ohm R."/>
            <person name="Pangilinan J."/>
            <person name="Park H.-J."/>
            <person name="Ramirez L."/>
            <person name="Alfaro M."/>
            <person name="Sun H."/>
            <person name="Tritt A."/>
            <person name="Yoshinaga Y."/>
            <person name="Zwiers L.-H."/>
            <person name="Turgeon B."/>
            <person name="Goodwin S."/>
            <person name="Spatafora J."/>
            <person name="Crous P."/>
            <person name="Grigoriev I."/>
        </authorList>
    </citation>
    <scope>NUCLEOTIDE SEQUENCE</scope>
    <source>
        <strain evidence="1">ATCC 200398</strain>
    </source>
</reference>
<comment type="caution">
    <text evidence="1">The sequence shown here is derived from an EMBL/GenBank/DDBJ whole genome shotgun (WGS) entry which is preliminary data.</text>
</comment>
<proteinExistence type="predicted"/>